<gene>
    <name evidence="3" type="ORF">TWF730_010265</name>
</gene>
<sequence length="695" mass="76753">MEETKQGIGPWAGLPPSKDPASPHYIYHPEHERLSSLSPSVITTPPLTPALPAFIAYWTGMYNMYGVRGRDSVYIVAMRRRAEIIPRPFTQAEHAILGRYSQNMQNGAEYFGLLGLAGGIYWSTRTEFWPMEKSFRTMFGMKGGAAPAEQFPPSGFVYPNGWGQKEGGGGGNAGSGAGVGAGSGTGAPTGVPPESAAAEGTTNNASGRPTRIQLEKITPEAMRGPQIEPVKATFNYSLSSRIQRWLYMAQCPPQLMINQIMKQKSRLDGVDPNSRDTARYKIMRDRIERMASGFQDFEKSPFNRIEIRKDVAEELKKVKELPAELEAVQLRVKELESLLKEFDEFDRRLTEARKTWTGGAAGTAGEAAASASSAASEAAANAARKAEFAEELAKAEAEARATLSQKAPESSSHSSGPSRPGAPGTGPPQFIRVYHFNPVRNLKDFIRAGVWGFFGKYTVGTLGLIWLTSRSRQKEIADERLQEYNYDRMEYAKVRMKETMSRRGLPIPQQPQPQPEPRDSDDGGSGSSSRQPERFEPVDTQSLGGLQSEGIDWGDYVKDDAPAAARKQENGPVMPPLRPGESSWDRARRAREGPQGPAMEEDRWAPQAQQDTAVKTDDMANMSTWERIRQQASEGYGGERRVPGENRDGGEGNTSFGGFGRRQQGQDRQKTREELQKEFDAQVEKDRRGEDGAWK</sequence>
<keyword evidence="1" id="KW-0175">Coiled coil</keyword>
<feature type="compositionally biased region" description="Basic and acidic residues" evidence="2">
    <location>
        <begin position="637"/>
        <end position="650"/>
    </location>
</feature>
<accession>A0AAV9UR88</accession>
<feature type="compositionally biased region" description="Basic and acidic residues" evidence="2">
    <location>
        <begin position="664"/>
        <end position="695"/>
    </location>
</feature>
<keyword evidence="4" id="KW-1185">Reference proteome</keyword>
<feature type="compositionally biased region" description="Basic and acidic residues" evidence="2">
    <location>
        <begin position="555"/>
        <end position="569"/>
    </location>
</feature>
<feature type="region of interest" description="Disordered" evidence="2">
    <location>
        <begin position="159"/>
        <end position="211"/>
    </location>
</feature>
<feature type="region of interest" description="Disordered" evidence="2">
    <location>
        <begin position="399"/>
        <end position="429"/>
    </location>
</feature>
<feature type="region of interest" description="Disordered" evidence="2">
    <location>
        <begin position="500"/>
        <end position="695"/>
    </location>
</feature>
<dbReference type="Proteomes" id="UP001373714">
    <property type="component" value="Unassembled WGS sequence"/>
</dbReference>
<name>A0AAV9UR88_9PEZI</name>
<comment type="caution">
    <text evidence="3">The sequence shown here is derived from an EMBL/GenBank/DDBJ whole genome shotgun (WGS) entry which is preliminary data.</text>
</comment>
<feature type="compositionally biased region" description="Basic and acidic residues" evidence="2">
    <location>
        <begin position="583"/>
        <end position="592"/>
    </location>
</feature>
<feature type="compositionally biased region" description="Gly residues" evidence="2">
    <location>
        <begin position="651"/>
        <end position="660"/>
    </location>
</feature>
<dbReference type="EMBL" id="JAVHNS010000008">
    <property type="protein sequence ID" value="KAK6345925.1"/>
    <property type="molecule type" value="Genomic_DNA"/>
</dbReference>
<organism evidence="3 4">
    <name type="scientific">Orbilia blumenaviensis</name>
    <dbReference type="NCBI Taxonomy" id="1796055"/>
    <lineage>
        <taxon>Eukaryota</taxon>
        <taxon>Fungi</taxon>
        <taxon>Dikarya</taxon>
        <taxon>Ascomycota</taxon>
        <taxon>Pezizomycotina</taxon>
        <taxon>Orbiliomycetes</taxon>
        <taxon>Orbiliales</taxon>
        <taxon>Orbiliaceae</taxon>
        <taxon>Orbilia</taxon>
    </lineage>
</organism>
<proteinExistence type="predicted"/>
<evidence type="ECO:0000256" key="1">
    <source>
        <dbReference type="SAM" id="Coils"/>
    </source>
</evidence>
<reference evidence="3 4" key="1">
    <citation type="submission" date="2019-10" db="EMBL/GenBank/DDBJ databases">
        <authorList>
            <person name="Palmer J.M."/>
        </authorList>
    </citation>
    <scope>NUCLEOTIDE SEQUENCE [LARGE SCALE GENOMIC DNA]</scope>
    <source>
        <strain evidence="3 4">TWF730</strain>
    </source>
</reference>
<feature type="compositionally biased region" description="Low complexity" evidence="2">
    <location>
        <begin position="408"/>
        <end position="422"/>
    </location>
</feature>
<evidence type="ECO:0000313" key="4">
    <source>
        <dbReference type="Proteomes" id="UP001373714"/>
    </source>
</evidence>
<dbReference type="AlphaFoldDB" id="A0AAV9UR88"/>
<feature type="coiled-coil region" evidence="1">
    <location>
        <begin position="318"/>
        <end position="355"/>
    </location>
</feature>
<protein>
    <submittedName>
        <fullName evidence="3">Uncharacterized protein</fullName>
    </submittedName>
</protein>
<feature type="compositionally biased region" description="Gly residues" evidence="2">
    <location>
        <begin position="164"/>
        <end position="187"/>
    </location>
</feature>
<evidence type="ECO:0000256" key="2">
    <source>
        <dbReference type="SAM" id="MobiDB-lite"/>
    </source>
</evidence>
<evidence type="ECO:0000313" key="3">
    <source>
        <dbReference type="EMBL" id="KAK6345925.1"/>
    </source>
</evidence>